<sequence length="576" mass="63475">MSLLRAFGQCSSLRTFKHVQVTRPSGLSRQRVAVAASCILPQCHTRAARRAQSTSTLPYRSRPTNTRHTYPENLNIFNSGAVATLSIGFIRVAAIAAFIYGGSIIPSVATDPGAPWWMLPTVITISIVPLLGTAAFGGYVNHVNVILPSTARRSKQDLLRWAARPPPETRLQIKSMWFMPWPSTKTVFLGDLRRLELSRFRLANLEHIPPAWKRIRDSEKETLQSWLARVFMGRYWASRQQVMDRSRAPGVWDRMWEQIPLVGEEGKKGKGDEKVGYAISNRTSRTPVPPVGNAPAPEIANTARPLLKQAPEVEEVPHAPATTVRKPVSPSPFAEERVVAREEEVPHAPGTASENVASPSPLTEEKRTPHVKEMTDAPVTATRRAAKSSPFAEEKRTPREERAPLAEGNAAPSASTVAGGTTASTVPFAEEKNTSQVEGMPYTPTPASRGTATPSPLAEEKRTPYEESTTNAVPTTISPELSHCYAYLPRGKSLQHYGRVQEQIQQHLNGLLQQSSKGSSDDHVPRPTVELTYFPEQKLRDATEPSEAMIAFSWPQGLLVPKLEREFGFKLTISSS</sequence>
<evidence type="ECO:0000313" key="4">
    <source>
        <dbReference type="Proteomes" id="UP001271007"/>
    </source>
</evidence>
<evidence type="ECO:0000256" key="2">
    <source>
        <dbReference type="SAM" id="Phobius"/>
    </source>
</evidence>
<feature type="compositionally biased region" description="Basic and acidic residues" evidence="1">
    <location>
        <begin position="363"/>
        <end position="375"/>
    </location>
</feature>
<protein>
    <submittedName>
        <fullName evidence="3">Uncharacterized protein</fullName>
    </submittedName>
</protein>
<keyword evidence="2" id="KW-0472">Membrane</keyword>
<feature type="region of interest" description="Disordered" evidence="1">
    <location>
        <begin position="315"/>
        <end position="472"/>
    </location>
</feature>
<feature type="transmembrane region" description="Helical" evidence="2">
    <location>
        <begin position="117"/>
        <end position="140"/>
    </location>
</feature>
<dbReference type="EMBL" id="JAWDJX010000002">
    <property type="protein sequence ID" value="KAK3057984.1"/>
    <property type="molecule type" value="Genomic_DNA"/>
</dbReference>
<feature type="compositionally biased region" description="Basic and acidic residues" evidence="1">
    <location>
        <begin position="334"/>
        <end position="346"/>
    </location>
</feature>
<keyword evidence="2" id="KW-0812">Transmembrane</keyword>
<organism evidence="3 4">
    <name type="scientific">Extremus antarcticus</name>
    <dbReference type="NCBI Taxonomy" id="702011"/>
    <lineage>
        <taxon>Eukaryota</taxon>
        <taxon>Fungi</taxon>
        <taxon>Dikarya</taxon>
        <taxon>Ascomycota</taxon>
        <taxon>Pezizomycotina</taxon>
        <taxon>Dothideomycetes</taxon>
        <taxon>Dothideomycetidae</taxon>
        <taxon>Mycosphaerellales</taxon>
        <taxon>Extremaceae</taxon>
        <taxon>Extremus</taxon>
    </lineage>
</organism>
<dbReference type="AlphaFoldDB" id="A0AAJ0GI42"/>
<feature type="transmembrane region" description="Helical" evidence="2">
    <location>
        <begin position="81"/>
        <end position="105"/>
    </location>
</feature>
<feature type="compositionally biased region" description="Polar residues" evidence="1">
    <location>
        <begin position="352"/>
        <end position="361"/>
    </location>
</feature>
<reference evidence="3" key="1">
    <citation type="submission" date="2023-04" db="EMBL/GenBank/DDBJ databases">
        <title>Black Yeasts Isolated from many extreme environments.</title>
        <authorList>
            <person name="Coleine C."/>
            <person name="Stajich J.E."/>
            <person name="Selbmann L."/>
        </authorList>
    </citation>
    <scope>NUCLEOTIDE SEQUENCE</scope>
    <source>
        <strain evidence="3">CCFEE 5312</strain>
    </source>
</reference>
<proteinExistence type="predicted"/>
<evidence type="ECO:0000256" key="1">
    <source>
        <dbReference type="SAM" id="MobiDB-lite"/>
    </source>
</evidence>
<feature type="compositionally biased region" description="Low complexity" evidence="1">
    <location>
        <begin position="410"/>
        <end position="427"/>
    </location>
</feature>
<keyword evidence="4" id="KW-1185">Reference proteome</keyword>
<accession>A0AAJ0GI42</accession>
<evidence type="ECO:0000313" key="3">
    <source>
        <dbReference type="EMBL" id="KAK3057984.1"/>
    </source>
</evidence>
<gene>
    <name evidence="3" type="ORF">LTR09_001061</name>
</gene>
<name>A0AAJ0GI42_9PEZI</name>
<comment type="caution">
    <text evidence="3">The sequence shown here is derived from an EMBL/GenBank/DDBJ whole genome shotgun (WGS) entry which is preliminary data.</text>
</comment>
<keyword evidence="2" id="KW-1133">Transmembrane helix</keyword>
<feature type="compositionally biased region" description="Polar residues" evidence="1">
    <location>
        <begin position="445"/>
        <end position="454"/>
    </location>
</feature>
<dbReference type="Proteomes" id="UP001271007">
    <property type="component" value="Unassembled WGS sequence"/>
</dbReference>
<feature type="compositionally biased region" description="Basic and acidic residues" evidence="1">
    <location>
        <begin position="392"/>
        <end position="404"/>
    </location>
</feature>